<dbReference type="Proteomes" id="UP000838748">
    <property type="component" value="Unassembled WGS sequence"/>
</dbReference>
<dbReference type="EMBL" id="CAKLDM010000004">
    <property type="protein sequence ID" value="CAH0543060.1"/>
    <property type="molecule type" value="Genomic_DNA"/>
</dbReference>
<sequence>MSVEDTKAEFEAILSKSSWWSRFIGSQFVSYLSLFISQFVDRASQTCERLLQESFLSLATKRTSILAGAEDVMYVPRKISPSTGQGRITNTGTERIALSELTQCVAANQVRYTIMESIALDPNESLDVTLNQMEIETITMTVEEQQDWLSISFDVDLTARIHKAIVYVNGEMWTESFKFRYATSESKVYMEYYKSTDQLGIRFGNGVSGISPAAGDVISIDLWLTEGDTTLLNDQKLTIVETDPGSSTSVSISTVSQITGGDVAEDIESIRNGALYSTIYDNQIAWDGDYQGFIKSNISSIVWLSVWGEKEQELLAGKKDLGNINTIFISAYSSKKSDEELDKEILALFDGREGYNESYKYVTRKDAPFTVTVDGIVFDSSNAQDVTKAVSDKLSSLYGKDVSPGAIYVKSIWSAVESVAKEQGIDEYTVTCEGLLDTVPIDTFQYLDIDASTITFNYRKA</sequence>
<comment type="caution">
    <text evidence="1">The sequence shown here is derived from an EMBL/GenBank/DDBJ whole genome shotgun (WGS) entry which is preliminary data.</text>
</comment>
<reference evidence="1" key="1">
    <citation type="submission" date="2021-11" db="EMBL/GenBank/DDBJ databases">
        <authorList>
            <person name="Rodrigo-Torres L."/>
            <person name="Arahal R. D."/>
            <person name="Lucena T."/>
        </authorList>
    </citation>
    <scope>NUCLEOTIDE SEQUENCE</scope>
    <source>
        <strain evidence="1">CECT 7928</strain>
    </source>
</reference>
<evidence type="ECO:0000313" key="1">
    <source>
        <dbReference type="EMBL" id="CAH0543060.1"/>
    </source>
</evidence>
<keyword evidence="2" id="KW-1185">Reference proteome</keyword>
<name>A0ABM9A9F5_9VIBR</name>
<evidence type="ECO:0008006" key="3">
    <source>
        <dbReference type="Google" id="ProtNLM"/>
    </source>
</evidence>
<organism evidence="1 2">
    <name type="scientific">Vibrio marisflavi CECT 7928</name>
    <dbReference type="NCBI Taxonomy" id="634439"/>
    <lineage>
        <taxon>Bacteria</taxon>
        <taxon>Pseudomonadati</taxon>
        <taxon>Pseudomonadota</taxon>
        <taxon>Gammaproteobacteria</taxon>
        <taxon>Vibrionales</taxon>
        <taxon>Vibrionaceae</taxon>
        <taxon>Vibrio</taxon>
    </lineage>
</organism>
<proteinExistence type="predicted"/>
<evidence type="ECO:0000313" key="2">
    <source>
        <dbReference type="Proteomes" id="UP000838748"/>
    </source>
</evidence>
<accession>A0ABM9A9F5</accession>
<gene>
    <name evidence="1" type="ORF">VMF7928_04382</name>
</gene>
<protein>
    <recommendedName>
        <fullName evidence="3">Baseplate protein J-like domain-containing protein</fullName>
    </recommendedName>
</protein>
<dbReference type="RefSeq" id="WP_237363904.1">
    <property type="nucleotide sequence ID" value="NZ_CAKLDM010000004.1"/>
</dbReference>